<proteinExistence type="predicted"/>
<keyword evidence="1" id="KW-1133">Transmembrane helix</keyword>
<keyword evidence="1" id="KW-0812">Transmembrane</keyword>
<accession>A0A7D5K6I9</accession>
<reference evidence="2 3" key="1">
    <citation type="submission" date="2020-07" db="EMBL/GenBank/DDBJ databases">
        <authorList>
            <person name="Cui H."/>
        </authorList>
    </citation>
    <scope>NUCLEOTIDE SEQUENCE [LARGE SCALE GENOMIC DNA]</scope>
    <source>
        <strain evidence="2 3">YPL8</strain>
    </source>
</reference>
<sequence length="80" mass="8473">MVHSDIAGTEDESWIAERLSTIDRYDLLLGSIPAAFAVTTLVSRMLNVPFEVAVLGGVAIAALALLDGLFFRPPTGLQGT</sequence>
<keyword evidence="3" id="KW-1185">Reference proteome</keyword>
<evidence type="ECO:0000256" key="1">
    <source>
        <dbReference type="SAM" id="Phobius"/>
    </source>
</evidence>
<feature type="transmembrane region" description="Helical" evidence="1">
    <location>
        <begin position="52"/>
        <end position="71"/>
    </location>
</feature>
<evidence type="ECO:0000313" key="2">
    <source>
        <dbReference type="EMBL" id="QLG49183.1"/>
    </source>
</evidence>
<dbReference type="Proteomes" id="UP000509241">
    <property type="component" value="Chromosome"/>
</dbReference>
<dbReference type="GeneID" id="56033646"/>
<dbReference type="KEGG" id="haly:HYG82_10105"/>
<protein>
    <submittedName>
        <fullName evidence="2">Uncharacterized protein</fullName>
    </submittedName>
</protein>
<name>A0A7D5K6I9_9EURY</name>
<dbReference type="InterPro" id="IPR058328">
    <property type="entry name" value="DUF8015"/>
</dbReference>
<dbReference type="Pfam" id="PF26047">
    <property type="entry name" value="DUF8015"/>
    <property type="match status" value="1"/>
</dbReference>
<dbReference type="AlphaFoldDB" id="A0A7D5K6I9"/>
<dbReference type="RefSeq" id="WP_179260918.1">
    <property type="nucleotide sequence ID" value="NZ_CP058601.1"/>
</dbReference>
<organism evidence="2 3">
    <name type="scientific">Natrinema halophilum</name>
    <dbReference type="NCBI Taxonomy" id="1699371"/>
    <lineage>
        <taxon>Archaea</taxon>
        <taxon>Methanobacteriati</taxon>
        <taxon>Methanobacteriota</taxon>
        <taxon>Stenosarchaea group</taxon>
        <taxon>Halobacteria</taxon>
        <taxon>Halobacteriales</taxon>
        <taxon>Natrialbaceae</taxon>
        <taxon>Natrinema</taxon>
    </lineage>
</organism>
<keyword evidence="1" id="KW-0472">Membrane</keyword>
<dbReference type="OrthoDB" id="170259at2157"/>
<evidence type="ECO:0000313" key="3">
    <source>
        <dbReference type="Proteomes" id="UP000509241"/>
    </source>
</evidence>
<gene>
    <name evidence="2" type="ORF">HYG82_10105</name>
</gene>
<dbReference type="EMBL" id="CP058601">
    <property type="protein sequence ID" value="QLG49183.1"/>
    <property type="molecule type" value="Genomic_DNA"/>
</dbReference>